<keyword evidence="2" id="KW-1185">Reference proteome</keyword>
<evidence type="ECO:0000313" key="1">
    <source>
        <dbReference type="EMBL" id="ROP35919.1"/>
    </source>
</evidence>
<dbReference type="Pfam" id="PF13822">
    <property type="entry name" value="ACC_epsilon"/>
    <property type="match status" value="1"/>
</dbReference>
<comment type="caution">
    <text evidence="1">The sequence shown here is derived from an EMBL/GenBank/DDBJ whole genome shotgun (WGS) entry which is preliminary data.</text>
</comment>
<dbReference type="AlphaFoldDB" id="A0A3N1H0D3"/>
<protein>
    <submittedName>
        <fullName evidence="1">Acyl-CoA carboxylase epsilon subunit-like protein</fullName>
    </submittedName>
</protein>
<organism evidence="1 2">
    <name type="scientific">Saccharothrix texasensis</name>
    <dbReference type="NCBI Taxonomy" id="103734"/>
    <lineage>
        <taxon>Bacteria</taxon>
        <taxon>Bacillati</taxon>
        <taxon>Actinomycetota</taxon>
        <taxon>Actinomycetes</taxon>
        <taxon>Pseudonocardiales</taxon>
        <taxon>Pseudonocardiaceae</taxon>
        <taxon>Saccharothrix</taxon>
    </lineage>
</organism>
<dbReference type="Proteomes" id="UP000268727">
    <property type="component" value="Unassembled WGS sequence"/>
</dbReference>
<dbReference type="EMBL" id="RJKM01000001">
    <property type="protein sequence ID" value="ROP35919.1"/>
    <property type="molecule type" value="Genomic_DNA"/>
</dbReference>
<accession>A0A3N1H0D3</accession>
<gene>
    <name evidence="1" type="ORF">EDD40_1177</name>
</gene>
<dbReference type="RefSeq" id="WP_123741980.1">
    <property type="nucleotide sequence ID" value="NZ_RJKM01000001.1"/>
</dbReference>
<dbReference type="InterPro" id="IPR032716">
    <property type="entry name" value="ACC_epsilon"/>
</dbReference>
<name>A0A3N1H0D3_9PSEU</name>
<proteinExistence type="predicted"/>
<sequence>MSESDPLPALLLRVEKGDPDPVELAALAAVLRLRAAVVVVSEEVPRRSARWRRPERVAGFAGARTWRN</sequence>
<evidence type="ECO:0000313" key="2">
    <source>
        <dbReference type="Proteomes" id="UP000268727"/>
    </source>
</evidence>
<dbReference type="GO" id="GO:0004658">
    <property type="term" value="F:propionyl-CoA carboxylase activity"/>
    <property type="evidence" value="ECO:0007669"/>
    <property type="project" value="InterPro"/>
</dbReference>
<dbReference type="GO" id="GO:0003989">
    <property type="term" value="F:acetyl-CoA carboxylase activity"/>
    <property type="evidence" value="ECO:0007669"/>
    <property type="project" value="InterPro"/>
</dbReference>
<reference evidence="1 2" key="1">
    <citation type="submission" date="2018-11" db="EMBL/GenBank/DDBJ databases">
        <title>Sequencing the genomes of 1000 actinobacteria strains.</title>
        <authorList>
            <person name="Klenk H.-P."/>
        </authorList>
    </citation>
    <scope>NUCLEOTIDE SEQUENCE [LARGE SCALE GENOMIC DNA]</scope>
    <source>
        <strain evidence="1 2">DSM 44231</strain>
    </source>
</reference>